<dbReference type="EMBL" id="CAMPGE010010232">
    <property type="protein sequence ID" value="CAI2369079.1"/>
    <property type="molecule type" value="Genomic_DNA"/>
</dbReference>
<comment type="caution">
    <text evidence="1">The sequence shown here is derived from an EMBL/GenBank/DDBJ whole genome shotgun (WGS) entry which is preliminary data.</text>
</comment>
<evidence type="ECO:0000313" key="1">
    <source>
        <dbReference type="EMBL" id="CAI2369079.1"/>
    </source>
</evidence>
<name>A0AAD1UPQ6_EUPCR</name>
<dbReference type="AlphaFoldDB" id="A0AAD1UPQ6"/>
<dbReference type="Proteomes" id="UP001295684">
    <property type="component" value="Unassembled WGS sequence"/>
</dbReference>
<proteinExistence type="predicted"/>
<protein>
    <submittedName>
        <fullName evidence="1">Uncharacterized protein</fullName>
    </submittedName>
</protein>
<sequence length="155" mass="17734">MSCSYRLDQRNIAGIPQHHHSQHTCSRLPMVYMIRIVCRSASLHRPFLLPAHMGPPCYKYKKPLREEPGLINKSSRISCITCDKAEDMVINFVRGVLNSILKLMFLFSLCSNDDSFFSQNSYSRLFFVDPFHCILNLKKSSYKSKSGGVRVITGL</sequence>
<reference evidence="1" key="1">
    <citation type="submission" date="2023-07" db="EMBL/GenBank/DDBJ databases">
        <authorList>
            <consortium name="AG Swart"/>
            <person name="Singh M."/>
            <person name="Singh A."/>
            <person name="Seah K."/>
            <person name="Emmerich C."/>
        </authorList>
    </citation>
    <scope>NUCLEOTIDE SEQUENCE</scope>
    <source>
        <strain evidence="1">DP1</strain>
    </source>
</reference>
<organism evidence="1 2">
    <name type="scientific">Euplotes crassus</name>
    <dbReference type="NCBI Taxonomy" id="5936"/>
    <lineage>
        <taxon>Eukaryota</taxon>
        <taxon>Sar</taxon>
        <taxon>Alveolata</taxon>
        <taxon>Ciliophora</taxon>
        <taxon>Intramacronucleata</taxon>
        <taxon>Spirotrichea</taxon>
        <taxon>Hypotrichia</taxon>
        <taxon>Euplotida</taxon>
        <taxon>Euplotidae</taxon>
        <taxon>Moneuplotes</taxon>
    </lineage>
</organism>
<gene>
    <name evidence="1" type="ORF">ECRASSUSDP1_LOCUS10376</name>
</gene>
<evidence type="ECO:0000313" key="2">
    <source>
        <dbReference type="Proteomes" id="UP001295684"/>
    </source>
</evidence>
<keyword evidence="2" id="KW-1185">Reference proteome</keyword>
<accession>A0AAD1UPQ6</accession>